<dbReference type="PROSITE" id="PS50021">
    <property type="entry name" value="CH"/>
    <property type="match status" value="1"/>
</dbReference>
<dbReference type="InterPro" id="IPR001715">
    <property type="entry name" value="CH_dom"/>
</dbReference>
<dbReference type="Pfam" id="PF00307">
    <property type="entry name" value="CH"/>
    <property type="match status" value="1"/>
</dbReference>
<evidence type="ECO:0000313" key="3">
    <source>
        <dbReference type="Proteomes" id="UP001229421"/>
    </source>
</evidence>
<dbReference type="EMBL" id="JAUHHV010000008">
    <property type="protein sequence ID" value="KAK1414931.1"/>
    <property type="molecule type" value="Genomic_DNA"/>
</dbReference>
<dbReference type="Proteomes" id="UP001229421">
    <property type="component" value="Unassembled WGS sequence"/>
</dbReference>
<dbReference type="InterPro" id="IPR036872">
    <property type="entry name" value="CH_dom_sf"/>
</dbReference>
<dbReference type="SUPFAM" id="SSF47576">
    <property type="entry name" value="Calponin-homology domain, CH-domain"/>
    <property type="match status" value="1"/>
</dbReference>
<sequence>MDRETKEYDRLNISYSSASTDIFEPTSVNDAKMRTSVIEWLNNTLPNLNLPVNASDEELRSLLVDGTMLCRLMNKLRPGSYIEYGNQHHSSEAKSENVNKFLVAMDEMGLPHFNLSELEKGSMKIVLESLLTLKAHFMQNLALCSPNANSPKHLGNDSLRWKNIDEYSGASDSFQDDTSPRKFQQALRSPMISGNISSSHFLSLCGT</sequence>
<name>A0AAD8NNJ4_TARER</name>
<protein>
    <recommendedName>
        <fullName evidence="1">Calponin-homology (CH) domain-containing protein</fullName>
    </recommendedName>
</protein>
<gene>
    <name evidence="2" type="ORF">QVD17_30696</name>
</gene>
<keyword evidence="3" id="KW-1185">Reference proteome</keyword>
<feature type="domain" description="Calponin-homology (CH)" evidence="1">
    <location>
        <begin position="31"/>
        <end position="138"/>
    </location>
</feature>
<reference evidence="2" key="1">
    <citation type="journal article" date="2023" name="bioRxiv">
        <title>Improved chromosome-level genome assembly for marigold (Tagetes erecta).</title>
        <authorList>
            <person name="Jiang F."/>
            <person name="Yuan L."/>
            <person name="Wang S."/>
            <person name="Wang H."/>
            <person name="Xu D."/>
            <person name="Wang A."/>
            <person name="Fan W."/>
        </authorList>
    </citation>
    <scope>NUCLEOTIDE SEQUENCE</scope>
    <source>
        <strain evidence="2">WSJ</strain>
        <tissue evidence="2">Leaf</tissue>
    </source>
</reference>
<dbReference type="Gene3D" id="1.10.418.10">
    <property type="entry name" value="Calponin-like domain"/>
    <property type="match status" value="1"/>
</dbReference>
<comment type="caution">
    <text evidence="2">The sequence shown here is derived from an EMBL/GenBank/DDBJ whole genome shotgun (WGS) entry which is preliminary data.</text>
</comment>
<accession>A0AAD8NNJ4</accession>
<organism evidence="2 3">
    <name type="scientific">Tagetes erecta</name>
    <name type="common">African marigold</name>
    <dbReference type="NCBI Taxonomy" id="13708"/>
    <lineage>
        <taxon>Eukaryota</taxon>
        <taxon>Viridiplantae</taxon>
        <taxon>Streptophyta</taxon>
        <taxon>Embryophyta</taxon>
        <taxon>Tracheophyta</taxon>
        <taxon>Spermatophyta</taxon>
        <taxon>Magnoliopsida</taxon>
        <taxon>eudicotyledons</taxon>
        <taxon>Gunneridae</taxon>
        <taxon>Pentapetalae</taxon>
        <taxon>asterids</taxon>
        <taxon>campanulids</taxon>
        <taxon>Asterales</taxon>
        <taxon>Asteraceae</taxon>
        <taxon>Asteroideae</taxon>
        <taxon>Heliantheae alliance</taxon>
        <taxon>Tageteae</taxon>
        <taxon>Tagetes</taxon>
    </lineage>
</organism>
<dbReference type="AlphaFoldDB" id="A0AAD8NNJ4"/>
<dbReference type="SMART" id="SM00033">
    <property type="entry name" value="CH"/>
    <property type="match status" value="1"/>
</dbReference>
<evidence type="ECO:0000313" key="2">
    <source>
        <dbReference type="EMBL" id="KAK1414931.1"/>
    </source>
</evidence>
<evidence type="ECO:0000259" key="1">
    <source>
        <dbReference type="PROSITE" id="PS50021"/>
    </source>
</evidence>
<proteinExistence type="predicted"/>